<keyword evidence="1" id="KW-0812">Transmembrane</keyword>
<gene>
    <name evidence="2" type="ORF">H8Z77_09275</name>
</gene>
<feature type="transmembrane region" description="Helical" evidence="1">
    <location>
        <begin position="197"/>
        <end position="218"/>
    </location>
</feature>
<feature type="transmembrane region" description="Helical" evidence="1">
    <location>
        <begin position="21"/>
        <end position="41"/>
    </location>
</feature>
<proteinExistence type="predicted"/>
<feature type="transmembrane region" description="Helical" evidence="1">
    <location>
        <begin position="53"/>
        <end position="73"/>
    </location>
</feature>
<evidence type="ECO:0008006" key="4">
    <source>
        <dbReference type="Google" id="ProtNLM"/>
    </source>
</evidence>
<comment type="caution">
    <text evidence="2">The sequence shown here is derived from an EMBL/GenBank/DDBJ whole genome shotgun (WGS) entry which is preliminary data.</text>
</comment>
<keyword evidence="1" id="KW-0472">Membrane</keyword>
<keyword evidence="1" id="KW-1133">Transmembrane helix</keyword>
<name>A0ABR7ISY4_9CLOT</name>
<evidence type="ECO:0000313" key="2">
    <source>
        <dbReference type="EMBL" id="MBC5788203.1"/>
    </source>
</evidence>
<reference evidence="2 3" key="1">
    <citation type="submission" date="2020-08" db="EMBL/GenBank/DDBJ databases">
        <title>Genome public.</title>
        <authorList>
            <person name="Liu C."/>
            <person name="Sun Q."/>
        </authorList>
    </citation>
    <scope>NUCLEOTIDE SEQUENCE [LARGE SCALE GENOMIC DNA]</scope>
    <source>
        <strain evidence="2 3">NSJ-27</strain>
    </source>
</reference>
<dbReference type="RefSeq" id="WP_186996835.1">
    <property type="nucleotide sequence ID" value="NZ_JACOQK010000001.1"/>
</dbReference>
<organism evidence="2 3">
    <name type="scientific">Clostridium facile</name>
    <dbReference type="NCBI Taxonomy" id="2763035"/>
    <lineage>
        <taxon>Bacteria</taxon>
        <taxon>Bacillati</taxon>
        <taxon>Bacillota</taxon>
        <taxon>Clostridia</taxon>
        <taxon>Eubacteriales</taxon>
        <taxon>Clostridiaceae</taxon>
        <taxon>Clostridium</taxon>
    </lineage>
</organism>
<feature type="transmembrane region" description="Helical" evidence="1">
    <location>
        <begin position="160"/>
        <end position="185"/>
    </location>
</feature>
<feature type="transmembrane region" description="Helical" evidence="1">
    <location>
        <begin position="230"/>
        <end position="252"/>
    </location>
</feature>
<evidence type="ECO:0000313" key="3">
    <source>
        <dbReference type="Proteomes" id="UP000649151"/>
    </source>
</evidence>
<accession>A0ABR7ISY4</accession>
<protein>
    <recommendedName>
        <fullName evidence="4">ABC-2 family transporter protein</fullName>
    </recommendedName>
</protein>
<keyword evidence="3" id="KW-1185">Reference proteome</keyword>
<feature type="transmembrane region" description="Helical" evidence="1">
    <location>
        <begin position="105"/>
        <end position="131"/>
    </location>
</feature>
<sequence length="265" mass="30101">MGRMFSSWKADCNRFIFNSRFWLSVFCIVAICFLSSSYYIWEGTGGITTVSNILYMTIVFSNSIILLVLFASFPAASSFCSDWNCQYIRCHVSRSGIKGYIGGRILSCITSSFLACFLGILLFVLILLTFFPLANAERDVSLNAIPTLHKLYLISPWLYLIYHIFIISLATATWSVVGLCISAWIPNRFIALLSPFICYYILDTFSLQLPMLINFYHINKGTDILNMGNPWLNLLYIIAIYTVLMALFGCLFGRTVKRRVGNEIT</sequence>
<dbReference type="Proteomes" id="UP000649151">
    <property type="component" value="Unassembled WGS sequence"/>
</dbReference>
<evidence type="ECO:0000256" key="1">
    <source>
        <dbReference type="SAM" id="Phobius"/>
    </source>
</evidence>
<dbReference type="EMBL" id="JACOQK010000001">
    <property type="protein sequence ID" value="MBC5788203.1"/>
    <property type="molecule type" value="Genomic_DNA"/>
</dbReference>